<dbReference type="EMBL" id="CAXAMN010005335">
    <property type="protein sequence ID" value="CAK9013307.1"/>
    <property type="molecule type" value="Genomic_DNA"/>
</dbReference>
<dbReference type="InterPro" id="IPR000210">
    <property type="entry name" value="BTB/POZ_dom"/>
</dbReference>
<proteinExistence type="predicted"/>
<dbReference type="Gene3D" id="3.30.710.10">
    <property type="entry name" value="Potassium Channel Kv1.1, Chain A"/>
    <property type="match status" value="1"/>
</dbReference>
<accession>A0ABP0JG12</accession>
<evidence type="ECO:0000259" key="1">
    <source>
        <dbReference type="PROSITE" id="PS50097"/>
    </source>
</evidence>
<reference evidence="2 3" key="1">
    <citation type="submission" date="2024-02" db="EMBL/GenBank/DDBJ databases">
        <authorList>
            <person name="Chen Y."/>
            <person name="Shah S."/>
            <person name="Dougan E. K."/>
            <person name="Thang M."/>
            <person name="Chan C."/>
        </authorList>
    </citation>
    <scope>NUCLEOTIDE SEQUENCE [LARGE SCALE GENOMIC DNA]</scope>
</reference>
<evidence type="ECO:0000313" key="2">
    <source>
        <dbReference type="EMBL" id="CAK9013307.1"/>
    </source>
</evidence>
<protein>
    <recommendedName>
        <fullName evidence="1">BTB domain-containing protein</fullName>
    </recommendedName>
</protein>
<dbReference type="Pfam" id="PF00651">
    <property type="entry name" value="BTB"/>
    <property type="match status" value="1"/>
</dbReference>
<name>A0ABP0JG12_9DINO</name>
<dbReference type="PROSITE" id="PS50097">
    <property type="entry name" value="BTB"/>
    <property type="match status" value="1"/>
</dbReference>
<keyword evidence="3" id="KW-1185">Reference proteome</keyword>
<feature type="domain" description="BTB" evidence="1">
    <location>
        <begin position="44"/>
        <end position="113"/>
    </location>
</feature>
<evidence type="ECO:0000313" key="3">
    <source>
        <dbReference type="Proteomes" id="UP001642484"/>
    </source>
</evidence>
<dbReference type="Proteomes" id="UP001642484">
    <property type="component" value="Unassembled WGS sequence"/>
</dbReference>
<dbReference type="InterPro" id="IPR011333">
    <property type="entry name" value="SKP1/BTB/POZ_sf"/>
</dbReference>
<dbReference type="SUPFAM" id="SSF54695">
    <property type="entry name" value="POZ domain"/>
    <property type="match status" value="1"/>
</dbReference>
<sequence length="217" mass="24349">MPEPTRPVCAGKSMEQLKIRLKPEQPSVNLGEDLRGLFQTCQFFDIALVVETMRFPAHKAVVASLSGPMQEFLRKSLGGEQSWAFGSVDQLPALDLEVSEPKAVLILLDFAYNLGGAFEIDFQAPEPVDLRDALRDARVQLVREVDSLAQQVAHENMLEILAIAVEFDLIGLYNHAFKILRLSGYLKEMSQSEAIRNYPHLMQHMLLHFSASSQLQL</sequence>
<organism evidence="2 3">
    <name type="scientific">Durusdinium trenchii</name>
    <dbReference type="NCBI Taxonomy" id="1381693"/>
    <lineage>
        <taxon>Eukaryota</taxon>
        <taxon>Sar</taxon>
        <taxon>Alveolata</taxon>
        <taxon>Dinophyceae</taxon>
        <taxon>Suessiales</taxon>
        <taxon>Symbiodiniaceae</taxon>
        <taxon>Durusdinium</taxon>
    </lineage>
</organism>
<comment type="caution">
    <text evidence="2">The sequence shown here is derived from an EMBL/GenBank/DDBJ whole genome shotgun (WGS) entry which is preliminary data.</text>
</comment>
<gene>
    <name evidence="2" type="ORF">CCMP2556_LOCUS11213</name>
</gene>